<reference evidence="1 2" key="1">
    <citation type="submission" date="2015-08" db="EMBL/GenBank/DDBJ databases">
        <title>Next Generation Sequencing and Analysis of the Genome of Puccinia sorghi L Schw, the Causal Agent of Maize Common Rust.</title>
        <authorList>
            <person name="Rochi L."/>
            <person name="Burguener G."/>
            <person name="Darino M."/>
            <person name="Turjanski A."/>
            <person name="Kreff E."/>
            <person name="Dieguez M.J."/>
            <person name="Sacco F."/>
        </authorList>
    </citation>
    <scope>NUCLEOTIDE SEQUENCE [LARGE SCALE GENOMIC DNA]</scope>
    <source>
        <strain evidence="1 2">RO10H11247</strain>
    </source>
</reference>
<gene>
    <name evidence="1" type="ORF">VP01_2512g2</name>
</gene>
<keyword evidence="2" id="KW-1185">Reference proteome</keyword>
<sequence>MIFLHTFVHPPPWPLQLQKKVGSAFTTSRCTALGQIIPPRVVEVCMALRPTSGSQMSTPIRESLDRMGLGTTPVSQITPHMDMMLSPKIMRALVVDVMAPRNSDCSLVLSAIVHRMKENFQPTIQVNPQVLSCQMLNLYWLHPTSPHSSSVTTWLTSPSGIYLYFFGYYLIINNLSQPIRIKDSVRIHGQSVFRIQLSSSEQPQLTVQLTDFSHHNPATSSTNQQEIPLSLPTHPSIKIPPLYKIKVVSSKKEPNTLIQASTFISIFFLLATKPVIKKTHFSVSLLLIIIHLNYTKIFLFPSFSTSLISFISTHPLTLVHF</sequence>
<evidence type="ECO:0000313" key="1">
    <source>
        <dbReference type="EMBL" id="KNZ56037.1"/>
    </source>
</evidence>
<dbReference type="Proteomes" id="UP000037035">
    <property type="component" value="Unassembled WGS sequence"/>
</dbReference>
<evidence type="ECO:0000313" key="2">
    <source>
        <dbReference type="Proteomes" id="UP000037035"/>
    </source>
</evidence>
<name>A0A0L6V676_9BASI</name>
<dbReference type="EMBL" id="LAVV01007406">
    <property type="protein sequence ID" value="KNZ56037.1"/>
    <property type="molecule type" value="Genomic_DNA"/>
</dbReference>
<dbReference type="VEuPathDB" id="FungiDB:VP01_2512g2"/>
<protein>
    <submittedName>
        <fullName evidence="1">Uncharacterized protein</fullName>
    </submittedName>
</protein>
<dbReference type="AlphaFoldDB" id="A0A0L6V676"/>
<proteinExistence type="predicted"/>
<comment type="caution">
    <text evidence="1">The sequence shown here is derived from an EMBL/GenBank/DDBJ whole genome shotgun (WGS) entry which is preliminary data.</text>
</comment>
<accession>A0A0L6V676</accession>
<organism evidence="1 2">
    <name type="scientific">Puccinia sorghi</name>
    <dbReference type="NCBI Taxonomy" id="27349"/>
    <lineage>
        <taxon>Eukaryota</taxon>
        <taxon>Fungi</taxon>
        <taxon>Dikarya</taxon>
        <taxon>Basidiomycota</taxon>
        <taxon>Pucciniomycotina</taxon>
        <taxon>Pucciniomycetes</taxon>
        <taxon>Pucciniales</taxon>
        <taxon>Pucciniaceae</taxon>
        <taxon>Puccinia</taxon>
    </lineage>
</organism>